<dbReference type="Proteomes" id="UP000257109">
    <property type="component" value="Unassembled WGS sequence"/>
</dbReference>
<dbReference type="AlphaFoldDB" id="A0A371GQI9"/>
<evidence type="ECO:0000313" key="2">
    <source>
        <dbReference type="Proteomes" id="UP000257109"/>
    </source>
</evidence>
<protein>
    <submittedName>
        <fullName evidence="1">Uncharacterized protein</fullName>
    </submittedName>
</protein>
<reference evidence="1" key="1">
    <citation type="submission" date="2018-05" db="EMBL/GenBank/DDBJ databases">
        <title>Draft genome of Mucuna pruriens seed.</title>
        <authorList>
            <person name="Nnadi N.E."/>
            <person name="Vos R."/>
            <person name="Hasami M.H."/>
            <person name="Devisetty U.K."/>
            <person name="Aguiy J.C."/>
        </authorList>
    </citation>
    <scope>NUCLEOTIDE SEQUENCE [LARGE SCALE GENOMIC DNA]</scope>
    <source>
        <strain evidence="1">JCA_2017</strain>
    </source>
</reference>
<name>A0A371GQI9_MUCPR</name>
<keyword evidence="2" id="KW-1185">Reference proteome</keyword>
<dbReference type="EMBL" id="QJKJ01004785">
    <property type="protein sequence ID" value="RDX92784.1"/>
    <property type="molecule type" value="Genomic_DNA"/>
</dbReference>
<evidence type="ECO:0000313" key="1">
    <source>
        <dbReference type="EMBL" id="RDX92784.1"/>
    </source>
</evidence>
<feature type="non-terminal residue" evidence="1">
    <location>
        <position position="1"/>
    </location>
</feature>
<organism evidence="1 2">
    <name type="scientific">Mucuna pruriens</name>
    <name type="common">Velvet bean</name>
    <name type="synonym">Dolichos pruriens</name>
    <dbReference type="NCBI Taxonomy" id="157652"/>
    <lineage>
        <taxon>Eukaryota</taxon>
        <taxon>Viridiplantae</taxon>
        <taxon>Streptophyta</taxon>
        <taxon>Embryophyta</taxon>
        <taxon>Tracheophyta</taxon>
        <taxon>Spermatophyta</taxon>
        <taxon>Magnoliopsida</taxon>
        <taxon>eudicotyledons</taxon>
        <taxon>Gunneridae</taxon>
        <taxon>Pentapetalae</taxon>
        <taxon>rosids</taxon>
        <taxon>fabids</taxon>
        <taxon>Fabales</taxon>
        <taxon>Fabaceae</taxon>
        <taxon>Papilionoideae</taxon>
        <taxon>50 kb inversion clade</taxon>
        <taxon>NPAAA clade</taxon>
        <taxon>indigoferoid/millettioid clade</taxon>
        <taxon>Phaseoleae</taxon>
        <taxon>Mucuna</taxon>
    </lineage>
</organism>
<sequence>MLHRCPYHDFPRGHVRGDIQEEISKKTYEIIENMTSNNYHYFLGDKHMIEVEKRWVIEQKLDALTKQIETLIYAYTQFMPPPSTTYE</sequence>
<comment type="caution">
    <text evidence="1">The sequence shown here is derived from an EMBL/GenBank/DDBJ whole genome shotgun (WGS) entry which is preliminary data.</text>
</comment>
<gene>
    <name evidence="1" type="ORF">CR513_25043</name>
</gene>
<dbReference type="OrthoDB" id="1454624at2759"/>
<accession>A0A371GQI9</accession>
<proteinExistence type="predicted"/>